<feature type="region of interest" description="Disordered" evidence="1">
    <location>
        <begin position="272"/>
        <end position="399"/>
    </location>
</feature>
<comment type="caution">
    <text evidence="2">The sequence shown here is derived from an EMBL/GenBank/DDBJ whole genome shotgun (WGS) entry which is preliminary data.</text>
</comment>
<gene>
    <name evidence="2" type="ORF">ECRASSUSDP1_LOCUS9367</name>
</gene>
<accession>A0AAD1UF04</accession>
<feature type="compositionally biased region" description="Basic residues" evidence="1">
    <location>
        <begin position="287"/>
        <end position="296"/>
    </location>
</feature>
<evidence type="ECO:0000256" key="1">
    <source>
        <dbReference type="SAM" id="MobiDB-lite"/>
    </source>
</evidence>
<feature type="compositionally biased region" description="Basic and acidic residues" evidence="1">
    <location>
        <begin position="319"/>
        <end position="352"/>
    </location>
</feature>
<evidence type="ECO:0000313" key="3">
    <source>
        <dbReference type="Proteomes" id="UP001295684"/>
    </source>
</evidence>
<evidence type="ECO:0000313" key="2">
    <source>
        <dbReference type="EMBL" id="CAI2368078.1"/>
    </source>
</evidence>
<sequence>MDQVFIKSGFPDPSHHCDLLRYSISDLNNLLIQILFAYTDKNGDDNINQFLINISQQKLLDKILVTKEIWSIYYSLEEHKESSIESDILHKIFNSEYTEDMIPFYVQSRKILTQLIFGDHHIDKNTSLDDSYIDADQAANAAERIFERILPDKGLSTSTGNVIRNLDKMSYNSLMQISALDFLHFSLLEYQRLQLQTYHDEEIKHEQHIRKLKECTVPKIDDMFYKDPSLIVKNFDYENAVYLPKEHARNITEDEDATALYEKICKIGIPISKFQNNPPKTRDEQRRKRNKEKKPSRKEEDQSPIDIISGKQPKKVMRLKHEDMELNDREESKLIDKSKDLKMNSSRDKSMDFQKQSLSSAPGYDPEYSNHRSLFTRTIFEKEPESESPPVNITQTESVTKKTDNFSNFLFRPTQKPSFLRKHTLAKTALSYEERRELPQPGQRSDTVTEESY</sequence>
<protein>
    <submittedName>
        <fullName evidence="2">Uncharacterized protein</fullName>
    </submittedName>
</protein>
<keyword evidence="3" id="KW-1185">Reference proteome</keyword>
<organism evidence="2 3">
    <name type="scientific">Euplotes crassus</name>
    <dbReference type="NCBI Taxonomy" id="5936"/>
    <lineage>
        <taxon>Eukaryota</taxon>
        <taxon>Sar</taxon>
        <taxon>Alveolata</taxon>
        <taxon>Ciliophora</taxon>
        <taxon>Intramacronucleata</taxon>
        <taxon>Spirotrichea</taxon>
        <taxon>Hypotrichia</taxon>
        <taxon>Euplotida</taxon>
        <taxon>Euplotidae</taxon>
        <taxon>Moneuplotes</taxon>
    </lineage>
</organism>
<dbReference type="AlphaFoldDB" id="A0AAD1UF04"/>
<feature type="compositionally biased region" description="Polar residues" evidence="1">
    <location>
        <begin position="389"/>
        <end position="398"/>
    </location>
</feature>
<reference evidence="2" key="1">
    <citation type="submission" date="2023-07" db="EMBL/GenBank/DDBJ databases">
        <authorList>
            <consortium name="AG Swart"/>
            <person name="Singh M."/>
            <person name="Singh A."/>
            <person name="Seah K."/>
            <person name="Emmerich C."/>
        </authorList>
    </citation>
    <scope>NUCLEOTIDE SEQUENCE</scope>
    <source>
        <strain evidence="2">DP1</strain>
    </source>
</reference>
<feature type="region of interest" description="Disordered" evidence="1">
    <location>
        <begin position="431"/>
        <end position="453"/>
    </location>
</feature>
<dbReference type="EMBL" id="CAMPGE010009204">
    <property type="protein sequence ID" value="CAI2368078.1"/>
    <property type="molecule type" value="Genomic_DNA"/>
</dbReference>
<dbReference type="Proteomes" id="UP001295684">
    <property type="component" value="Unassembled WGS sequence"/>
</dbReference>
<proteinExistence type="predicted"/>
<name>A0AAD1UF04_EUPCR</name>